<dbReference type="PANTHER" id="PTHR33198">
    <property type="entry name" value="ANK_REP_REGION DOMAIN-CONTAINING PROTEIN-RELATED"/>
    <property type="match status" value="1"/>
</dbReference>
<sequence length="274" mass="30934">MQGQADGELDVFKEALMRLENRFKTTPSIALNRFKFYTRIQHSEETFDEFLTALRGLSVHCNFGEMTDEMIRDQIIVHVKSRKIQEHLWVMGDPKLQDVISTAKALEQSEKWMKSVQDSDKVKSVESEVVGAMRGSSNSNLSISNSAAGRKERYDKLEKLSCFRCGSLNHLASSSQCPAIVKECKKCGRVGQFAWVCKDFKKNKSISKEKMACVNSGRCEEDWRRCDVKGKEQGCMVLSLKSGDEVMGSRTKQPKCEVQIVGRKLELMADSGLP</sequence>
<name>A0AAV7VZZ7_PLEWA</name>
<gene>
    <name evidence="1" type="ORF">NDU88_001611</name>
</gene>
<comment type="caution">
    <text evidence="1">The sequence shown here is derived from an EMBL/GenBank/DDBJ whole genome shotgun (WGS) entry which is preliminary data.</text>
</comment>
<dbReference type="SUPFAM" id="SSF57756">
    <property type="entry name" value="Retrovirus zinc finger-like domains"/>
    <property type="match status" value="1"/>
</dbReference>
<evidence type="ECO:0000313" key="1">
    <source>
        <dbReference type="EMBL" id="KAJ1206202.1"/>
    </source>
</evidence>
<evidence type="ECO:0008006" key="3">
    <source>
        <dbReference type="Google" id="ProtNLM"/>
    </source>
</evidence>
<evidence type="ECO:0000313" key="2">
    <source>
        <dbReference type="Proteomes" id="UP001066276"/>
    </source>
</evidence>
<reference evidence="1" key="1">
    <citation type="journal article" date="2022" name="bioRxiv">
        <title>Sequencing and chromosome-scale assembly of the giantPleurodeles waltlgenome.</title>
        <authorList>
            <person name="Brown T."/>
            <person name="Elewa A."/>
            <person name="Iarovenko S."/>
            <person name="Subramanian E."/>
            <person name="Araus A.J."/>
            <person name="Petzold A."/>
            <person name="Susuki M."/>
            <person name="Suzuki K.-i.T."/>
            <person name="Hayashi T."/>
            <person name="Toyoda A."/>
            <person name="Oliveira C."/>
            <person name="Osipova E."/>
            <person name="Leigh N.D."/>
            <person name="Simon A."/>
            <person name="Yun M.H."/>
        </authorList>
    </citation>
    <scope>NUCLEOTIDE SEQUENCE</scope>
    <source>
        <strain evidence="1">20211129_DDA</strain>
        <tissue evidence="1">Liver</tissue>
    </source>
</reference>
<dbReference type="Proteomes" id="UP001066276">
    <property type="component" value="Chromosome 1_2"/>
</dbReference>
<keyword evidence="2" id="KW-1185">Reference proteome</keyword>
<proteinExistence type="predicted"/>
<dbReference type="AlphaFoldDB" id="A0AAV7VZZ7"/>
<accession>A0AAV7VZZ7</accession>
<dbReference type="GO" id="GO:0008270">
    <property type="term" value="F:zinc ion binding"/>
    <property type="evidence" value="ECO:0007669"/>
    <property type="project" value="InterPro"/>
</dbReference>
<organism evidence="1 2">
    <name type="scientific">Pleurodeles waltl</name>
    <name type="common">Iberian ribbed newt</name>
    <dbReference type="NCBI Taxonomy" id="8319"/>
    <lineage>
        <taxon>Eukaryota</taxon>
        <taxon>Metazoa</taxon>
        <taxon>Chordata</taxon>
        <taxon>Craniata</taxon>
        <taxon>Vertebrata</taxon>
        <taxon>Euteleostomi</taxon>
        <taxon>Amphibia</taxon>
        <taxon>Batrachia</taxon>
        <taxon>Caudata</taxon>
        <taxon>Salamandroidea</taxon>
        <taxon>Salamandridae</taxon>
        <taxon>Pleurodelinae</taxon>
        <taxon>Pleurodeles</taxon>
    </lineage>
</organism>
<dbReference type="InterPro" id="IPR036875">
    <property type="entry name" value="Znf_CCHC_sf"/>
</dbReference>
<protein>
    <recommendedName>
        <fullName evidence="3">CCHC-type domain-containing protein</fullName>
    </recommendedName>
</protein>
<dbReference type="GO" id="GO:0003676">
    <property type="term" value="F:nucleic acid binding"/>
    <property type="evidence" value="ECO:0007669"/>
    <property type="project" value="InterPro"/>
</dbReference>
<dbReference type="EMBL" id="JANPWB010000002">
    <property type="protein sequence ID" value="KAJ1206202.1"/>
    <property type="molecule type" value="Genomic_DNA"/>
</dbReference>
<dbReference type="Gene3D" id="4.10.60.10">
    <property type="entry name" value="Zinc finger, CCHC-type"/>
    <property type="match status" value="1"/>
</dbReference>